<feature type="compositionally biased region" description="Low complexity" evidence="1">
    <location>
        <begin position="84"/>
        <end position="103"/>
    </location>
</feature>
<evidence type="ECO:0000313" key="3">
    <source>
        <dbReference type="Proteomes" id="UP000094444"/>
    </source>
</evidence>
<gene>
    <name evidence="2" type="ORF">DHEL01_v212187</name>
</gene>
<comment type="caution">
    <text evidence="2">The sequence shown here is derived from an EMBL/GenBank/DDBJ whole genome shotgun (WGS) entry which is preliminary data.</text>
</comment>
<dbReference type="EMBL" id="MAVT02002313">
    <property type="protein sequence ID" value="POS69420.1"/>
    <property type="molecule type" value="Genomic_DNA"/>
</dbReference>
<sequence length="129" mass="13194">MSAVGTSFGSGNLWETFQYRAVPAAPGSETLWLAAATNIWTVLIATMAEPGSTSEWETSSSCLRPDTFKEGTLRPSKEPKGTEPVDGTPTTTGTTGGPTASPTNAASQADLTVAAAAVGLVFNAAILLM</sequence>
<feature type="compositionally biased region" description="Polar residues" evidence="1">
    <location>
        <begin position="51"/>
        <end position="62"/>
    </location>
</feature>
<feature type="compositionally biased region" description="Basic and acidic residues" evidence="1">
    <location>
        <begin position="66"/>
        <end position="83"/>
    </location>
</feature>
<organism evidence="2 3">
    <name type="scientific">Diaporthe helianthi</name>
    <dbReference type="NCBI Taxonomy" id="158607"/>
    <lineage>
        <taxon>Eukaryota</taxon>
        <taxon>Fungi</taxon>
        <taxon>Dikarya</taxon>
        <taxon>Ascomycota</taxon>
        <taxon>Pezizomycotina</taxon>
        <taxon>Sordariomycetes</taxon>
        <taxon>Sordariomycetidae</taxon>
        <taxon>Diaporthales</taxon>
        <taxon>Diaporthaceae</taxon>
        <taxon>Diaporthe</taxon>
    </lineage>
</organism>
<proteinExistence type="predicted"/>
<feature type="region of interest" description="Disordered" evidence="1">
    <location>
        <begin position="51"/>
        <end position="104"/>
    </location>
</feature>
<dbReference type="InParanoid" id="A0A2P5HGQ2"/>
<accession>A0A2P5HGQ2</accession>
<keyword evidence="3" id="KW-1185">Reference proteome</keyword>
<reference evidence="2" key="1">
    <citation type="submission" date="2017-09" db="EMBL/GenBank/DDBJ databases">
        <title>Polyketide synthases of a Diaporthe helianthi virulent isolate.</title>
        <authorList>
            <person name="Baroncelli R."/>
        </authorList>
    </citation>
    <scope>NUCLEOTIDE SEQUENCE [LARGE SCALE GENOMIC DNA]</scope>
    <source>
        <strain evidence="2">7/96</strain>
    </source>
</reference>
<name>A0A2P5HGQ2_DIAHE</name>
<evidence type="ECO:0000256" key="1">
    <source>
        <dbReference type="SAM" id="MobiDB-lite"/>
    </source>
</evidence>
<evidence type="ECO:0000313" key="2">
    <source>
        <dbReference type="EMBL" id="POS69420.1"/>
    </source>
</evidence>
<protein>
    <submittedName>
        <fullName evidence="2">Uncharacterized protein</fullName>
    </submittedName>
</protein>
<dbReference type="AlphaFoldDB" id="A0A2P5HGQ2"/>
<dbReference type="OrthoDB" id="5203833at2759"/>
<dbReference type="Proteomes" id="UP000094444">
    <property type="component" value="Unassembled WGS sequence"/>
</dbReference>